<sequence>MSLPVIAVAAQASPLASEVRTAATVLAVAAIINTLAWLPVAAMMLPGLTRASWTFAAAVTMSAVVSSCMAGLAARLALRQGRAAVGRLTPA</sequence>
<proteinExistence type="predicted"/>
<keyword evidence="3" id="KW-1185">Reference proteome</keyword>
<dbReference type="RefSeq" id="WP_132508997.1">
    <property type="nucleotide sequence ID" value="NZ_SMKP01000036.1"/>
</dbReference>
<feature type="transmembrane region" description="Helical" evidence="1">
    <location>
        <begin position="51"/>
        <end position="78"/>
    </location>
</feature>
<keyword evidence="1" id="KW-0812">Transmembrane</keyword>
<name>A0A4R4WUK1_9ACTN</name>
<reference evidence="2 3" key="1">
    <citation type="submission" date="2019-03" db="EMBL/GenBank/DDBJ databases">
        <title>Draft genome sequences of novel Actinobacteria.</title>
        <authorList>
            <person name="Sahin N."/>
            <person name="Ay H."/>
            <person name="Saygin H."/>
        </authorList>
    </citation>
    <scope>NUCLEOTIDE SEQUENCE [LARGE SCALE GENOMIC DNA]</scope>
    <source>
        <strain evidence="2 3">KC712</strain>
    </source>
</reference>
<keyword evidence="1" id="KW-1133">Transmembrane helix</keyword>
<dbReference type="AlphaFoldDB" id="A0A4R4WUK1"/>
<feature type="transmembrane region" description="Helical" evidence="1">
    <location>
        <begin position="21"/>
        <end position="45"/>
    </location>
</feature>
<keyword evidence="1" id="KW-0472">Membrane</keyword>
<accession>A0A4R4WUK1</accession>
<evidence type="ECO:0000313" key="3">
    <source>
        <dbReference type="Proteomes" id="UP000294543"/>
    </source>
</evidence>
<comment type="caution">
    <text evidence="2">The sequence shown here is derived from an EMBL/GenBank/DDBJ whole genome shotgun (WGS) entry which is preliminary data.</text>
</comment>
<dbReference type="EMBL" id="SMKP01000036">
    <property type="protein sequence ID" value="TDD21331.1"/>
    <property type="molecule type" value="Genomic_DNA"/>
</dbReference>
<protein>
    <submittedName>
        <fullName evidence="2">Uncharacterized protein</fullName>
    </submittedName>
</protein>
<dbReference type="Proteomes" id="UP000294543">
    <property type="component" value="Unassembled WGS sequence"/>
</dbReference>
<evidence type="ECO:0000256" key="1">
    <source>
        <dbReference type="SAM" id="Phobius"/>
    </source>
</evidence>
<gene>
    <name evidence="2" type="ORF">E1294_15230</name>
</gene>
<organism evidence="2 3">
    <name type="scientific">Nonomuraea diastatica</name>
    <dbReference type="NCBI Taxonomy" id="1848329"/>
    <lineage>
        <taxon>Bacteria</taxon>
        <taxon>Bacillati</taxon>
        <taxon>Actinomycetota</taxon>
        <taxon>Actinomycetes</taxon>
        <taxon>Streptosporangiales</taxon>
        <taxon>Streptosporangiaceae</taxon>
        <taxon>Nonomuraea</taxon>
    </lineage>
</organism>
<evidence type="ECO:0000313" key="2">
    <source>
        <dbReference type="EMBL" id="TDD21331.1"/>
    </source>
</evidence>